<dbReference type="EMBL" id="BDIP01001621">
    <property type="protein sequence ID" value="GCA62875.1"/>
    <property type="molecule type" value="Genomic_DNA"/>
</dbReference>
<evidence type="ECO:0000313" key="2">
    <source>
        <dbReference type="Proteomes" id="UP000265618"/>
    </source>
</evidence>
<reference evidence="1 2" key="1">
    <citation type="journal article" date="2018" name="PLoS ONE">
        <title>The draft genome of Kipferlia bialata reveals reductive genome evolution in fornicate parasites.</title>
        <authorList>
            <person name="Tanifuji G."/>
            <person name="Takabayashi S."/>
            <person name="Kume K."/>
            <person name="Takagi M."/>
            <person name="Nakayama T."/>
            <person name="Kamikawa R."/>
            <person name="Inagaki Y."/>
            <person name="Hashimoto T."/>
        </authorList>
    </citation>
    <scope>NUCLEOTIDE SEQUENCE [LARGE SCALE GENOMIC DNA]</scope>
    <source>
        <strain evidence="1">NY0173</strain>
    </source>
</reference>
<comment type="caution">
    <text evidence="1">The sequence shown here is derived from an EMBL/GenBank/DDBJ whole genome shotgun (WGS) entry which is preliminary data.</text>
</comment>
<name>A0A391NMB7_9EUKA</name>
<protein>
    <submittedName>
        <fullName evidence="1">Uncharacterized protein</fullName>
    </submittedName>
</protein>
<gene>
    <name evidence="1" type="ORF">KIPB_006348</name>
</gene>
<dbReference type="AlphaFoldDB" id="A0A391NMB7"/>
<keyword evidence="2" id="KW-1185">Reference proteome</keyword>
<proteinExistence type="predicted"/>
<evidence type="ECO:0000313" key="1">
    <source>
        <dbReference type="EMBL" id="GCA62875.1"/>
    </source>
</evidence>
<organism evidence="1 2">
    <name type="scientific">Kipferlia bialata</name>
    <dbReference type="NCBI Taxonomy" id="797122"/>
    <lineage>
        <taxon>Eukaryota</taxon>
        <taxon>Metamonada</taxon>
        <taxon>Carpediemonas-like organisms</taxon>
        <taxon>Kipferlia</taxon>
    </lineage>
</organism>
<sequence>MSPKQQTFGVLSVDKAERDVQIAALPTDHLRLLVSDLVPIPDEEVRTYALHTLISHSVSVLLSPSPSLLLPLSDPAHP</sequence>
<dbReference type="Proteomes" id="UP000265618">
    <property type="component" value="Unassembled WGS sequence"/>
</dbReference>
<accession>A0A391NMB7</accession>